<dbReference type="Proteomes" id="UP001068021">
    <property type="component" value="Unassembled WGS sequence"/>
</dbReference>
<dbReference type="EMBL" id="JAPVER010000020">
    <property type="protein sequence ID" value="MCZ3367063.1"/>
    <property type="molecule type" value="Genomic_DNA"/>
</dbReference>
<evidence type="ECO:0000313" key="4">
    <source>
        <dbReference type="Proteomes" id="UP001068021"/>
    </source>
</evidence>
<dbReference type="InterPro" id="IPR041685">
    <property type="entry name" value="AAA_GajA/Old/RecF-like"/>
</dbReference>
<dbReference type="InterPro" id="IPR051396">
    <property type="entry name" value="Bact_Antivir_Def_Nuclease"/>
</dbReference>
<protein>
    <submittedName>
        <fullName evidence="2">AAA family ATPase</fullName>
    </submittedName>
</protein>
<evidence type="ECO:0000313" key="3">
    <source>
        <dbReference type="EMBL" id="MCZ3373790.1"/>
    </source>
</evidence>
<evidence type="ECO:0000259" key="1">
    <source>
        <dbReference type="Pfam" id="PF13175"/>
    </source>
</evidence>
<proteinExistence type="predicted"/>
<organism evidence="2 4">
    <name type="scientific">Methanobacterium veterum</name>
    <dbReference type="NCBI Taxonomy" id="408577"/>
    <lineage>
        <taxon>Archaea</taxon>
        <taxon>Methanobacteriati</taxon>
        <taxon>Methanobacteriota</taxon>
        <taxon>Methanomada group</taxon>
        <taxon>Methanobacteria</taxon>
        <taxon>Methanobacteriales</taxon>
        <taxon>Methanobacteriaceae</taxon>
        <taxon>Methanobacterium</taxon>
    </lineage>
</organism>
<evidence type="ECO:0000313" key="2">
    <source>
        <dbReference type="EMBL" id="MCZ3367063.1"/>
    </source>
</evidence>
<dbReference type="Gene3D" id="3.40.50.300">
    <property type="entry name" value="P-loop containing nucleotide triphosphate hydrolases"/>
    <property type="match status" value="2"/>
</dbReference>
<dbReference type="PANTHER" id="PTHR43581">
    <property type="entry name" value="ATP/GTP PHOSPHATASE"/>
    <property type="match status" value="1"/>
</dbReference>
<dbReference type="AlphaFoldDB" id="A0A9E5DL78"/>
<dbReference type="EMBL" id="JAPVES010000030">
    <property type="protein sequence ID" value="MCZ3373790.1"/>
    <property type="molecule type" value="Genomic_DNA"/>
</dbReference>
<dbReference type="Pfam" id="PF13175">
    <property type="entry name" value="AAA_15"/>
    <property type="match status" value="1"/>
</dbReference>
<keyword evidence="4" id="KW-1185">Reference proteome</keyword>
<dbReference type="PANTHER" id="PTHR43581:SF2">
    <property type="entry name" value="EXCINUCLEASE ATPASE SUBUNIT"/>
    <property type="match status" value="1"/>
</dbReference>
<name>A0A9E5DL78_9EURY</name>
<sequence>MKEMKFKIKNFGPINKAEIDIGKINIIAGQNASGKTTSSKLFYCLLASVSPDGTYLLNESIKDRLRSFINKSFLKEDNKFRRNELFNLAENLFNYMDNYEILAWNNDFYNDFNAFLRFSETENFNEKELKELREIFNIMFFDRDLLFNETLDALLDIEFDQRQIYENCDNSFIKMSGKQNCYFEVKINIPKDVAYIWARHDYLKCIEVNEVSYVETPYILDFLSEDIPFYVRKSNINHQQLLLRKLKDQKKGDVFDKRFNENIIKFQKIIQKKIKEIVGGNVKFDTSSAEFIFEQENNTFSSKNVATGIKTLGILQMLLENRKLPENSYLIIDEPEVHLHPEWQVKLAEILVLLARDLNVTLYVNSHSPHFIEAIEVYSEHHNIKEDTNFYLTEEAKNGKFNINKIDRNRLMDIYNCLGKPYEDIDEIRGKIDAKHVIEGRD</sequence>
<reference evidence="2" key="1">
    <citation type="submission" date="2022-12" db="EMBL/GenBank/DDBJ databases">
        <title>Reclassification of two methanogenic archaea species isolated from the Kolyma lowland permafrost.</title>
        <authorList>
            <person name="Trubitsyn V.E."/>
            <person name="Rivkina E.M."/>
            <person name="Shcherbakova V.A."/>
        </authorList>
    </citation>
    <scope>NUCLEOTIDE SEQUENCE</scope>
    <source>
        <strain evidence="2">M2</strain>
        <strain evidence="3">MK4</strain>
    </source>
</reference>
<comment type="caution">
    <text evidence="2">The sequence shown here is derived from an EMBL/GenBank/DDBJ whole genome shotgun (WGS) entry which is preliminary data.</text>
</comment>
<gene>
    <name evidence="3" type="ORF">O3H35_14160</name>
    <name evidence="2" type="ORF">O3H54_14335</name>
</gene>
<dbReference type="RefSeq" id="WP_048082349.1">
    <property type="nucleotide sequence ID" value="NZ_JAPVER010000020.1"/>
</dbReference>
<accession>A0A9E5DL78</accession>
<feature type="domain" description="Endonuclease GajA/Old nuclease/RecF-like AAA" evidence="1">
    <location>
        <begin position="4"/>
        <end position="372"/>
    </location>
</feature>
<dbReference type="SUPFAM" id="SSF52540">
    <property type="entry name" value="P-loop containing nucleoside triphosphate hydrolases"/>
    <property type="match status" value="1"/>
</dbReference>
<dbReference type="Proteomes" id="UP001074446">
    <property type="component" value="Unassembled WGS sequence"/>
</dbReference>
<dbReference type="InterPro" id="IPR027417">
    <property type="entry name" value="P-loop_NTPase"/>
</dbReference>